<dbReference type="Pfam" id="PF07596">
    <property type="entry name" value="SBP_bac_10"/>
    <property type="match status" value="1"/>
</dbReference>
<dbReference type="InterPro" id="IPR012902">
    <property type="entry name" value="N_methyl_site"/>
</dbReference>
<dbReference type="InterPro" id="IPR045584">
    <property type="entry name" value="Pilin-like"/>
</dbReference>
<dbReference type="InterPro" id="IPR027558">
    <property type="entry name" value="Pre_pil_HX9DG_C"/>
</dbReference>
<protein>
    <recommendedName>
        <fullName evidence="1">DUF1559 domain-containing protein</fullName>
    </recommendedName>
</protein>
<proteinExistence type="predicted"/>
<accession>A0A5C6BH06</accession>
<dbReference type="AlphaFoldDB" id="A0A5C6BH06"/>
<dbReference type="PROSITE" id="PS00409">
    <property type="entry name" value="PROKAR_NTER_METHYL"/>
    <property type="match status" value="1"/>
</dbReference>
<gene>
    <name evidence="2" type="ORF">Poly21_49190</name>
</gene>
<comment type="caution">
    <text evidence="2">The sequence shown here is derived from an EMBL/GenBank/DDBJ whole genome shotgun (WGS) entry which is preliminary data.</text>
</comment>
<organism evidence="2 3">
    <name type="scientific">Allorhodopirellula heiligendammensis</name>
    <dbReference type="NCBI Taxonomy" id="2714739"/>
    <lineage>
        <taxon>Bacteria</taxon>
        <taxon>Pseudomonadati</taxon>
        <taxon>Planctomycetota</taxon>
        <taxon>Planctomycetia</taxon>
        <taxon>Pirellulales</taxon>
        <taxon>Pirellulaceae</taxon>
        <taxon>Allorhodopirellula</taxon>
    </lineage>
</organism>
<dbReference type="PANTHER" id="PTHR30093">
    <property type="entry name" value="GENERAL SECRETION PATHWAY PROTEIN G"/>
    <property type="match status" value="1"/>
</dbReference>
<evidence type="ECO:0000259" key="1">
    <source>
        <dbReference type="Pfam" id="PF07596"/>
    </source>
</evidence>
<dbReference type="InterPro" id="IPR011453">
    <property type="entry name" value="DUF1559"/>
</dbReference>
<dbReference type="Proteomes" id="UP000319908">
    <property type="component" value="Unassembled WGS sequence"/>
</dbReference>
<name>A0A5C6BH06_9BACT</name>
<reference evidence="2 3" key="1">
    <citation type="journal article" date="2020" name="Antonie Van Leeuwenhoek">
        <title>Rhodopirellula heiligendammensis sp. nov., Rhodopirellula pilleata sp. nov., and Rhodopirellula solitaria sp. nov. isolated from natural or artificial marine surfaces in Northern Germany and California, USA, and emended description of the genus Rhodopirellula.</title>
        <authorList>
            <person name="Kallscheuer N."/>
            <person name="Wiegand S."/>
            <person name="Jogler M."/>
            <person name="Boedeker C."/>
            <person name="Peeters S.H."/>
            <person name="Rast P."/>
            <person name="Heuer A."/>
            <person name="Jetten M.S.M."/>
            <person name="Rohde M."/>
            <person name="Jogler C."/>
        </authorList>
    </citation>
    <scope>NUCLEOTIDE SEQUENCE [LARGE SCALE GENOMIC DNA]</scope>
    <source>
        <strain evidence="2 3">Poly21</strain>
    </source>
</reference>
<evidence type="ECO:0000313" key="2">
    <source>
        <dbReference type="EMBL" id="TWU11012.1"/>
    </source>
</evidence>
<dbReference type="OrthoDB" id="241175at2"/>
<dbReference type="EMBL" id="SJPU01000003">
    <property type="protein sequence ID" value="TWU11012.1"/>
    <property type="molecule type" value="Genomic_DNA"/>
</dbReference>
<sequence length="388" mass="41337">MKFHSARRGFTLVELLVVIAIIGVLVGLLLPAVQAAREAARRMSCSNNLKQLGLAVHNYHSAYDQLPMQAGGTYLENVDKGTCDVAPGHNARRLSFLVGMLPFIEQQALWQQISNPHQGWAAMGCAGWQGAYDPWATQLQAFKCPSDPAVSSWGLGTTNYGANALGDSPSYGQAGYHEFNGGQWKFIQAATGSCRGFFVPRHASKFRDILDGLSNTAMLGEMINGLQDRDKRSLPSLGKGWGGAAGARGTSHACSDDVDPTRPLFWRTTGVTLDTTASRSRGARWAYSLPLFTSVSYSTGPNREMCFGADWENSGQCPPSSHHQGGAHIVMGDGAVKFITDSVDCGNSNSPAIMPTDASALPAGSASPYGLFGSIGTRASNEVLESEI</sequence>
<dbReference type="SUPFAM" id="SSF54523">
    <property type="entry name" value="Pili subunits"/>
    <property type="match status" value="1"/>
</dbReference>
<keyword evidence="3" id="KW-1185">Reference proteome</keyword>
<dbReference type="NCBIfam" id="TIGR02532">
    <property type="entry name" value="IV_pilin_GFxxxE"/>
    <property type="match status" value="1"/>
</dbReference>
<evidence type="ECO:0000313" key="3">
    <source>
        <dbReference type="Proteomes" id="UP000319908"/>
    </source>
</evidence>
<feature type="domain" description="DUF1559" evidence="1">
    <location>
        <begin position="34"/>
        <end position="344"/>
    </location>
</feature>
<dbReference type="Gene3D" id="3.30.700.10">
    <property type="entry name" value="Glycoprotein, Type 4 Pilin"/>
    <property type="match status" value="1"/>
</dbReference>
<dbReference type="NCBIfam" id="TIGR04294">
    <property type="entry name" value="pre_pil_HX9DG"/>
    <property type="match status" value="1"/>
</dbReference>
<dbReference type="RefSeq" id="WP_146409342.1">
    <property type="nucleotide sequence ID" value="NZ_SJPU01000003.1"/>
</dbReference>
<dbReference type="PANTHER" id="PTHR30093:SF2">
    <property type="entry name" value="TYPE II SECRETION SYSTEM PROTEIN H"/>
    <property type="match status" value="1"/>
</dbReference>
<dbReference type="Pfam" id="PF07963">
    <property type="entry name" value="N_methyl"/>
    <property type="match status" value="1"/>
</dbReference>